<reference evidence="1 2" key="1">
    <citation type="journal article" date="2019" name="Nat. Med.">
        <title>A library of human gut bacterial isolates paired with longitudinal multiomics data enables mechanistic microbiome research.</title>
        <authorList>
            <person name="Poyet M."/>
            <person name="Groussin M."/>
            <person name="Gibbons S.M."/>
            <person name="Avila-Pacheco J."/>
            <person name="Jiang X."/>
            <person name="Kearney S.M."/>
            <person name="Perrotta A.R."/>
            <person name="Berdy B."/>
            <person name="Zhao S."/>
            <person name="Lieberman T.D."/>
            <person name="Swanson P.K."/>
            <person name="Smith M."/>
            <person name="Roesemann S."/>
            <person name="Alexander J.E."/>
            <person name="Rich S.A."/>
            <person name="Livny J."/>
            <person name="Vlamakis H."/>
            <person name="Clish C."/>
            <person name="Bullock K."/>
            <person name="Deik A."/>
            <person name="Scott J."/>
            <person name="Pierce K.A."/>
            <person name="Xavier R.J."/>
            <person name="Alm E.J."/>
        </authorList>
    </citation>
    <scope>NUCLEOTIDE SEQUENCE [LARGE SCALE GENOMIC DNA]</scope>
    <source>
        <strain evidence="1 2">BIOML-A5</strain>
    </source>
</reference>
<sequence>MLMVYRLRRYPYLAPSYVMCNNAVEGLRLVSGALKLKETEIEVIGMIPWEEN</sequence>
<accession>A0ABW9QG80</accession>
<evidence type="ECO:0000313" key="1">
    <source>
        <dbReference type="EMBL" id="MSC32927.1"/>
    </source>
</evidence>
<dbReference type="EMBL" id="WKPI01000010">
    <property type="protein sequence ID" value="MSC32927.1"/>
    <property type="molecule type" value="Genomic_DNA"/>
</dbReference>
<protein>
    <recommendedName>
        <fullName evidence="3">LacI family transcriptional regulator</fullName>
    </recommendedName>
</protein>
<name>A0ABW9QG80_9FIRM</name>
<comment type="caution">
    <text evidence="1">The sequence shown here is derived from an EMBL/GenBank/DDBJ whole genome shotgun (WGS) entry which is preliminary data.</text>
</comment>
<dbReference type="Proteomes" id="UP000480929">
    <property type="component" value="Unassembled WGS sequence"/>
</dbReference>
<dbReference type="RefSeq" id="WP_154238576.1">
    <property type="nucleotide sequence ID" value="NZ_WKPI01000010.1"/>
</dbReference>
<keyword evidence="2" id="KW-1185">Reference proteome</keyword>
<organism evidence="1 2">
    <name type="scientific">Holdemania massiliensis</name>
    <dbReference type="NCBI Taxonomy" id="1468449"/>
    <lineage>
        <taxon>Bacteria</taxon>
        <taxon>Bacillati</taxon>
        <taxon>Bacillota</taxon>
        <taxon>Erysipelotrichia</taxon>
        <taxon>Erysipelotrichales</taxon>
        <taxon>Erysipelotrichaceae</taxon>
        <taxon>Holdemania</taxon>
    </lineage>
</organism>
<evidence type="ECO:0000313" key="2">
    <source>
        <dbReference type="Proteomes" id="UP000480929"/>
    </source>
</evidence>
<proteinExistence type="predicted"/>
<evidence type="ECO:0008006" key="3">
    <source>
        <dbReference type="Google" id="ProtNLM"/>
    </source>
</evidence>
<gene>
    <name evidence="1" type="ORF">GKD88_07315</name>
</gene>